<dbReference type="GO" id="GO:0004725">
    <property type="term" value="F:protein tyrosine phosphatase activity"/>
    <property type="evidence" value="ECO:0007669"/>
    <property type="project" value="UniProtKB-EC"/>
</dbReference>
<dbReference type="InterPro" id="IPR000299">
    <property type="entry name" value="FERM_domain"/>
</dbReference>
<dbReference type="InterPro" id="IPR018980">
    <property type="entry name" value="FERM_PH-like_C"/>
</dbReference>
<name>A0A7I8VWH3_9ANNE</name>
<dbReference type="Proteomes" id="UP000549394">
    <property type="component" value="Unassembled WGS sequence"/>
</dbReference>
<sequence>MSPGEAQINYILTVQRLHGYGVEYYKAHDTDGKEVFLGTSFVGMLVKPSNSEERTIYFEWDKICKFVRNKKSLGIVSGQQTLYYHLQDNDQCKYIWRIVSKFHWFYKSKPFSIVTDHDITKPIDLSEVPKFTQMPDIQLSSIADHIDDPANTRAYINMVASETPHMADMYMNLKRNESNYDTASPEPVYSNGLPAYRPAPSYDEAVNRRNQLNKMHSSSPDLASLPLYQNTSAFSTPDLYKPPPDVIRALDKSMENIAEACEETAAFKLPAPFHCQQSSNVSESSQKSIFYEIASPVLINADRQPIDERRRQLETRLAQAETEFESIAPLKANADFFIGKQSITEYRNRDTGILPYDHNRIKLSSTSSNASGYINASSIKLRLPGSSRRHPPTMEWRFIVGQLPSNKETEWDLWQMIWEKKVSTIVLLDNETMYWNREINHSKIFGDMEVYTKCVDRSSPGYATWRLRVMNKNTAVERDIWQLELTSWPDSNAFMSLIQECRTLQASNHESSLLVLCENGAGKSGSYVLADVMTACLQSNADVDLPKVLRLIREQRMHAVQTAEQYIFVYRTLLRFLDASRLI</sequence>
<feature type="domain" description="FERM" evidence="9">
    <location>
        <begin position="1"/>
        <end position="110"/>
    </location>
</feature>
<evidence type="ECO:0000259" key="7">
    <source>
        <dbReference type="PROSITE" id="PS50055"/>
    </source>
</evidence>
<evidence type="ECO:0000313" key="11">
    <source>
        <dbReference type="Proteomes" id="UP000549394"/>
    </source>
</evidence>
<keyword evidence="5" id="KW-0904">Protein phosphatase</keyword>
<dbReference type="SMART" id="SM01196">
    <property type="entry name" value="FERM_C"/>
    <property type="match status" value="1"/>
</dbReference>
<dbReference type="SMART" id="SM00404">
    <property type="entry name" value="PTPc_motif"/>
    <property type="match status" value="1"/>
</dbReference>
<accession>A0A7I8VWH3</accession>
<dbReference type="InterPro" id="IPR000387">
    <property type="entry name" value="Tyr_Pase_dom"/>
</dbReference>
<keyword evidence="6" id="KW-0206">Cytoskeleton</keyword>
<dbReference type="GO" id="GO:0005856">
    <property type="term" value="C:cytoskeleton"/>
    <property type="evidence" value="ECO:0007669"/>
    <property type="project" value="UniProtKB-SubCell"/>
</dbReference>
<dbReference type="SUPFAM" id="SSF52799">
    <property type="entry name" value="(Phosphotyrosine protein) phosphatases II"/>
    <property type="match status" value="1"/>
</dbReference>
<dbReference type="PANTHER" id="PTHR45706:SF1">
    <property type="entry name" value="PEZ, ISOFORM A"/>
    <property type="match status" value="1"/>
</dbReference>
<keyword evidence="5" id="KW-0378">Hydrolase</keyword>
<evidence type="ECO:0000256" key="2">
    <source>
        <dbReference type="ARBA" id="ARBA00009649"/>
    </source>
</evidence>
<dbReference type="InterPro" id="IPR029021">
    <property type="entry name" value="Prot-tyrosine_phosphatase-like"/>
</dbReference>
<comment type="subcellular location">
    <subcellularLocation>
        <location evidence="1">Cytoplasm</location>
        <location evidence="1">Cytoskeleton</location>
    </subcellularLocation>
</comment>
<evidence type="ECO:0000259" key="8">
    <source>
        <dbReference type="PROSITE" id="PS50056"/>
    </source>
</evidence>
<evidence type="ECO:0000256" key="5">
    <source>
        <dbReference type="ARBA" id="ARBA00022912"/>
    </source>
</evidence>
<dbReference type="Gene3D" id="2.30.29.30">
    <property type="entry name" value="Pleckstrin-homology domain (PH domain)/Phosphotyrosine-binding domain (PTB)"/>
    <property type="match status" value="1"/>
</dbReference>
<feature type="domain" description="Tyrosine-protein phosphatase" evidence="7">
    <location>
        <begin position="320"/>
        <end position="576"/>
    </location>
</feature>
<feature type="domain" description="Tyrosine specific protein phosphatases" evidence="8">
    <location>
        <begin position="492"/>
        <end position="567"/>
    </location>
</feature>
<evidence type="ECO:0000259" key="9">
    <source>
        <dbReference type="PROSITE" id="PS50057"/>
    </source>
</evidence>
<dbReference type="PROSITE" id="PS50055">
    <property type="entry name" value="TYR_PHOSPHATASE_PTP"/>
    <property type="match status" value="1"/>
</dbReference>
<dbReference type="InterPro" id="IPR011993">
    <property type="entry name" value="PH-like_dom_sf"/>
</dbReference>
<dbReference type="PROSITE" id="PS50057">
    <property type="entry name" value="FERM_3"/>
    <property type="match status" value="1"/>
</dbReference>
<organism evidence="10 11">
    <name type="scientific">Dimorphilus gyrociliatus</name>
    <dbReference type="NCBI Taxonomy" id="2664684"/>
    <lineage>
        <taxon>Eukaryota</taxon>
        <taxon>Metazoa</taxon>
        <taxon>Spiralia</taxon>
        <taxon>Lophotrochozoa</taxon>
        <taxon>Annelida</taxon>
        <taxon>Polychaeta</taxon>
        <taxon>Polychaeta incertae sedis</taxon>
        <taxon>Dinophilidae</taxon>
        <taxon>Dimorphilus</taxon>
    </lineage>
</organism>
<dbReference type="SMART" id="SM00194">
    <property type="entry name" value="PTPc"/>
    <property type="match status" value="1"/>
</dbReference>
<keyword evidence="4" id="KW-0963">Cytoplasm</keyword>
<keyword evidence="11" id="KW-1185">Reference proteome</keyword>
<dbReference type="PRINTS" id="PR00700">
    <property type="entry name" value="PRTYPHPHTASE"/>
</dbReference>
<dbReference type="Gene3D" id="3.90.190.10">
    <property type="entry name" value="Protein tyrosine phosphatase superfamily"/>
    <property type="match status" value="1"/>
</dbReference>
<evidence type="ECO:0000256" key="1">
    <source>
        <dbReference type="ARBA" id="ARBA00004245"/>
    </source>
</evidence>
<dbReference type="InterPro" id="IPR000242">
    <property type="entry name" value="PTP_cat"/>
</dbReference>
<dbReference type="EC" id="3.1.3.48" evidence="3"/>
<dbReference type="Pfam" id="PF09380">
    <property type="entry name" value="FERM_C"/>
    <property type="match status" value="1"/>
</dbReference>
<evidence type="ECO:0000256" key="6">
    <source>
        <dbReference type="ARBA" id="ARBA00023212"/>
    </source>
</evidence>
<reference evidence="10 11" key="1">
    <citation type="submission" date="2020-08" db="EMBL/GenBank/DDBJ databases">
        <authorList>
            <person name="Hejnol A."/>
        </authorList>
    </citation>
    <scope>NUCLEOTIDE SEQUENCE [LARGE SCALE GENOMIC DNA]</scope>
</reference>
<dbReference type="AlphaFoldDB" id="A0A7I8VWH3"/>
<comment type="similarity">
    <text evidence="2">Belongs to the protein-tyrosine phosphatase family. Non-receptor class subfamily.</text>
</comment>
<evidence type="ECO:0000313" key="10">
    <source>
        <dbReference type="EMBL" id="CAD5119896.1"/>
    </source>
</evidence>
<gene>
    <name evidence="10" type="ORF">DGYR_LOCUS8073</name>
</gene>
<dbReference type="InterPro" id="IPR003595">
    <property type="entry name" value="Tyr_Pase_cat"/>
</dbReference>
<dbReference type="PROSITE" id="PS50056">
    <property type="entry name" value="TYR_PHOSPHATASE_2"/>
    <property type="match status" value="1"/>
</dbReference>
<evidence type="ECO:0000256" key="4">
    <source>
        <dbReference type="ARBA" id="ARBA00022490"/>
    </source>
</evidence>
<protein>
    <recommendedName>
        <fullName evidence="3">protein-tyrosine-phosphatase</fullName>
        <ecNumber evidence="3">3.1.3.48</ecNumber>
    </recommendedName>
</protein>
<proteinExistence type="inferred from homology"/>
<evidence type="ECO:0000256" key="3">
    <source>
        <dbReference type="ARBA" id="ARBA00013064"/>
    </source>
</evidence>
<dbReference type="EMBL" id="CAJFCJ010000011">
    <property type="protein sequence ID" value="CAD5119896.1"/>
    <property type="molecule type" value="Genomic_DNA"/>
</dbReference>
<dbReference type="OrthoDB" id="5854685at2759"/>
<dbReference type="PANTHER" id="PTHR45706">
    <property type="entry name" value="TYROSINE-PROTEIN PHOSPHATASE"/>
    <property type="match status" value="1"/>
</dbReference>
<comment type="caution">
    <text evidence="10">The sequence shown here is derived from an EMBL/GenBank/DDBJ whole genome shotgun (WGS) entry which is preliminary data.</text>
</comment>
<dbReference type="SUPFAM" id="SSF50729">
    <property type="entry name" value="PH domain-like"/>
    <property type="match status" value="1"/>
</dbReference>
<dbReference type="Pfam" id="PF00102">
    <property type="entry name" value="Y_phosphatase"/>
    <property type="match status" value="1"/>
</dbReference>